<dbReference type="EMBL" id="FOQO01000003">
    <property type="protein sequence ID" value="SFI36294.1"/>
    <property type="molecule type" value="Genomic_DNA"/>
</dbReference>
<dbReference type="PROSITE" id="PS51257">
    <property type="entry name" value="PROKAR_LIPOPROTEIN"/>
    <property type="match status" value="1"/>
</dbReference>
<sequence>MKALVIFMMLVVTLLACNHTPPNGTDSSRRDSISDPINPMDTTVDRLDPDSVTDTSKLEF</sequence>
<dbReference type="RefSeq" id="WP_143072879.1">
    <property type="nucleotide sequence ID" value="NZ_FOQO01000003.1"/>
</dbReference>
<proteinExistence type="predicted"/>
<feature type="signal peptide" evidence="2">
    <location>
        <begin position="1"/>
        <end position="18"/>
    </location>
</feature>
<evidence type="ECO:0000313" key="4">
    <source>
        <dbReference type="Proteomes" id="UP000198670"/>
    </source>
</evidence>
<evidence type="ECO:0000313" key="3">
    <source>
        <dbReference type="EMBL" id="SFI36294.1"/>
    </source>
</evidence>
<evidence type="ECO:0000256" key="1">
    <source>
        <dbReference type="SAM" id="MobiDB-lite"/>
    </source>
</evidence>
<accession>A0A1I3HKM8</accession>
<dbReference type="AlphaFoldDB" id="A0A1I3HKM8"/>
<keyword evidence="2" id="KW-0732">Signal</keyword>
<organism evidence="3 4">
    <name type="scientific">Parapedobacter indicus</name>
    <dbReference type="NCBI Taxonomy" id="1477437"/>
    <lineage>
        <taxon>Bacteria</taxon>
        <taxon>Pseudomonadati</taxon>
        <taxon>Bacteroidota</taxon>
        <taxon>Sphingobacteriia</taxon>
        <taxon>Sphingobacteriales</taxon>
        <taxon>Sphingobacteriaceae</taxon>
        <taxon>Parapedobacter</taxon>
    </lineage>
</organism>
<name>A0A1I3HKM8_9SPHI</name>
<feature type="region of interest" description="Disordered" evidence="1">
    <location>
        <begin position="19"/>
        <end position="60"/>
    </location>
</feature>
<dbReference type="Proteomes" id="UP000198670">
    <property type="component" value="Unassembled WGS sequence"/>
</dbReference>
<gene>
    <name evidence="3" type="ORF">SAMN05444682_103404</name>
</gene>
<reference evidence="3 4" key="1">
    <citation type="submission" date="2016-10" db="EMBL/GenBank/DDBJ databases">
        <authorList>
            <person name="de Groot N.N."/>
        </authorList>
    </citation>
    <scope>NUCLEOTIDE SEQUENCE [LARGE SCALE GENOMIC DNA]</scope>
    <source>
        <strain evidence="3 4">RK1</strain>
    </source>
</reference>
<evidence type="ECO:0000256" key="2">
    <source>
        <dbReference type="SAM" id="SignalP"/>
    </source>
</evidence>
<keyword evidence="4" id="KW-1185">Reference proteome</keyword>
<protein>
    <submittedName>
        <fullName evidence="3">Uncharacterized protein</fullName>
    </submittedName>
</protein>
<feature type="chain" id="PRO_5011498688" evidence="2">
    <location>
        <begin position="19"/>
        <end position="60"/>
    </location>
</feature>
<dbReference type="STRING" id="1477437.SAMN05444682_103404"/>